<feature type="domain" description="DUF3859" evidence="1">
    <location>
        <begin position="5"/>
        <end position="131"/>
    </location>
</feature>
<accession>A0A090RW82</accession>
<dbReference type="Gene3D" id="2.60.40.2390">
    <property type="match status" value="1"/>
</dbReference>
<protein>
    <recommendedName>
        <fullName evidence="1">DUF3859 domain-containing protein</fullName>
    </recommendedName>
</protein>
<proteinExistence type="predicted"/>
<dbReference type="STRING" id="990268.JCM19235_2261"/>
<name>A0A090RW82_9VIBR</name>
<dbReference type="AlphaFoldDB" id="A0A090RW82"/>
<organism evidence="2 3">
    <name type="scientific">Vibrio maritimus</name>
    <dbReference type="NCBI Taxonomy" id="990268"/>
    <lineage>
        <taxon>Bacteria</taxon>
        <taxon>Pseudomonadati</taxon>
        <taxon>Pseudomonadota</taxon>
        <taxon>Gammaproteobacteria</taxon>
        <taxon>Vibrionales</taxon>
        <taxon>Vibrionaceae</taxon>
        <taxon>Vibrio</taxon>
    </lineage>
</organism>
<gene>
    <name evidence="2" type="ORF">JCM19235_2261</name>
</gene>
<evidence type="ECO:0000259" key="1">
    <source>
        <dbReference type="Pfam" id="PF12975"/>
    </source>
</evidence>
<evidence type="ECO:0000313" key="3">
    <source>
        <dbReference type="Proteomes" id="UP000029228"/>
    </source>
</evidence>
<dbReference type="Pfam" id="PF12975">
    <property type="entry name" value="DUF3859"/>
    <property type="match status" value="1"/>
</dbReference>
<dbReference type="EMBL" id="BBMR01000003">
    <property type="protein sequence ID" value="GAL18838.1"/>
    <property type="molecule type" value="Genomic_DNA"/>
</dbReference>
<keyword evidence="3" id="KW-1185">Reference proteome</keyword>
<dbReference type="Proteomes" id="UP000029228">
    <property type="component" value="Unassembled WGS sequence"/>
</dbReference>
<dbReference type="OrthoDB" id="9789349at2"/>
<evidence type="ECO:0000313" key="2">
    <source>
        <dbReference type="EMBL" id="GAL18838.1"/>
    </source>
</evidence>
<comment type="caution">
    <text evidence="2">The sequence shown here is derived from an EMBL/GenBank/DDBJ whole genome shotgun (WGS) entry which is preliminary data.</text>
</comment>
<sequence>MAKRSPVIEMTSYGIYSTWDSGSKDLPKIQDFTTIVPADEHIEFGFIVNIKKAKGEKVRYCIYHPGVLNKKGQVLAPFDGEEHVGSNDWDFYLGDTIQLLHPIDGLESNLGEWHMVIEMQGKVIAEKKFKVTARDEGQFWKNRGF</sequence>
<dbReference type="InterPro" id="IPR024331">
    <property type="entry name" value="DUF3859"/>
</dbReference>
<reference evidence="2 3" key="1">
    <citation type="submission" date="2014-09" db="EMBL/GenBank/DDBJ databases">
        <title>Vibrio maritimus JCM 19235. (C45) whole genome shotgun sequence.</title>
        <authorList>
            <person name="Sawabe T."/>
            <person name="Meirelles P."/>
            <person name="Nakanishi M."/>
            <person name="Sayaka M."/>
            <person name="Hattori M."/>
            <person name="Ohkuma M."/>
        </authorList>
    </citation>
    <scope>NUCLEOTIDE SEQUENCE [LARGE SCALE GENOMIC DNA]</scope>
    <source>
        <strain evidence="3">JCM19235</strain>
    </source>
</reference>